<organism evidence="2 3">
    <name type="scientific">Panagrolaimus superbus</name>
    <dbReference type="NCBI Taxonomy" id="310955"/>
    <lineage>
        <taxon>Eukaryota</taxon>
        <taxon>Metazoa</taxon>
        <taxon>Ecdysozoa</taxon>
        <taxon>Nematoda</taxon>
        <taxon>Chromadorea</taxon>
        <taxon>Rhabditida</taxon>
        <taxon>Tylenchina</taxon>
        <taxon>Panagrolaimomorpha</taxon>
        <taxon>Panagrolaimoidea</taxon>
        <taxon>Panagrolaimidae</taxon>
        <taxon>Panagrolaimus</taxon>
    </lineage>
</organism>
<sequence length="273" mass="30835">MKLEIATIKASEIHEKYLTIQKLLNAAIGIEFAVSNEEKLCRKETKLLSIVGTRIKAKFANTERKKATLLLPQMDLPFSNHTTYGITDFTSNWKQTFGEQITSSLGKIADGIFTTCPLDRFFHCASFRLSTFGVSFQGDTETNTIPANKKILQPENSNKPKPLKNEDDDNTKSAKLHRMIKAQMKIPEGLIKPRRERLYHFNARFDSPFLFFIVDEKWASILMAGLYAGTPAMTTEAMTRSATPKQLNSRNKKKPISSALIKAKKPKKKCLVC</sequence>
<dbReference type="WBParaSite" id="PSU_v2.g14015.t1">
    <property type="protein sequence ID" value="PSU_v2.g14015.t1"/>
    <property type="gene ID" value="PSU_v2.g14015"/>
</dbReference>
<feature type="region of interest" description="Disordered" evidence="1">
    <location>
        <begin position="145"/>
        <end position="172"/>
    </location>
</feature>
<proteinExistence type="predicted"/>
<feature type="region of interest" description="Disordered" evidence="1">
    <location>
        <begin position="239"/>
        <end position="259"/>
    </location>
</feature>
<accession>A0A914Y5G9</accession>
<dbReference type="Proteomes" id="UP000887577">
    <property type="component" value="Unplaced"/>
</dbReference>
<protein>
    <submittedName>
        <fullName evidence="3">Uncharacterized protein</fullName>
    </submittedName>
</protein>
<evidence type="ECO:0000256" key="1">
    <source>
        <dbReference type="SAM" id="MobiDB-lite"/>
    </source>
</evidence>
<keyword evidence="2" id="KW-1185">Reference proteome</keyword>
<feature type="compositionally biased region" description="Polar residues" evidence="1">
    <location>
        <begin position="239"/>
        <end position="249"/>
    </location>
</feature>
<evidence type="ECO:0000313" key="2">
    <source>
        <dbReference type="Proteomes" id="UP000887577"/>
    </source>
</evidence>
<reference evidence="3" key="1">
    <citation type="submission" date="2022-11" db="UniProtKB">
        <authorList>
            <consortium name="WormBaseParasite"/>
        </authorList>
    </citation>
    <scope>IDENTIFICATION</scope>
</reference>
<evidence type="ECO:0000313" key="3">
    <source>
        <dbReference type="WBParaSite" id="PSU_v2.g14015.t1"/>
    </source>
</evidence>
<name>A0A914Y5G9_9BILA</name>
<dbReference type="AlphaFoldDB" id="A0A914Y5G9"/>